<feature type="transmembrane region" description="Helical" evidence="1">
    <location>
        <begin position="33"/>
        <end position="50"/>
    </location>
</feature>
<feature type="transmembrane region" description="Helical" evidence="1">
    <location>
        <begin position="233"/>
        <end position="250"/>
    </location>
</feature>
<comment type="caution">
    <text evidence="2">The sequence shown here is derived from an EMBL/GenBank/DDBJ whole genome shotgun (WGS) entry which is preliminary data.</text>
</comment>
<feature type="transmembrane region" description="Helical" evidence="1">
    <location>
        <begin position="90"/>
        <end position="108"/>
    </location>
</feature>
<dbReference type="Proteomes" id="UP001596524">
    <property type="component" value="Unassembled WGS sequence"/>
</dbReference>
<gene>
    <name evidence="2" type="ORF">ACFQO6_00745</name>
</gene>
<proteinExistence type="predicted"/>
<keyword evidence="1" id="KW-1133">Transmembrane helix</keyword>
<feature type="transmembrane region" description="Helical" evidence="1">
    <location>
        <begin position="6"/>
        <end position="21"/>
    </location>
</feature>
<feature type="transmembrane region" description="Helical" evidence="1">
    <location>
        <begin position="56"/>
        <end position="78"/>
    </location>
</feature>
<keyword evidence="1" id="KW-0472">Membrane</keyword>
<dbReference type="RefSeq" id="WP_255890449.1">
    <property type="nucleotide sequence ID" value="NZ_JAFMZM010000003.1"/>
</dbReference>
<evidence type="ECO:0000313" key="2">
    <source>
        <dbReference type="EMBL" id="MFC7358778.1"/>
    </source>
</evidence>
<evidence type="ECO:0000313" key="3">
    <source>
        <dbReference type="Proteomes" id="UP001596524"/>
    </source>
</evidence>
<evidence type="ECO:0008006" key="4">
    <source>
        <dbReference type="Google" id="ProtNLM"/>
    </source>
</evidence>
<feature type="transmembrane region" description="Helical" evidence="1">
    <location>
        <begin position="170"/>
        <end position="192"/>
    </location>
</feature>
<dbReference type="EMBL" id="JBHTCH010000001">
    <property type="protein sequence ID" value="MFC7358778.1"/>
    <property type="molecule type" value="Genomic_DNA"/>
</dbReference>
<sequence length="260" mass="26260">MESIVLRLVLPPLTVLVAGWLQRRVGPRLSGRLVGLPLTSGPLVLVLLLAEGAPTAVTAAQGVLAGQLMVVGFTTAYALGSRTASRARSVLVAALVIVVLLGAVAHLVIGRMPWACGLLVVPLALMALRLWSPARVQSEISPGGPSVPQLLTRAGVTGVLVATLSTSSRLIGAGLSGVLASVPLVIAVVSPATHRDAGADVARAMLRGTLTVVPGTATFAAVLAVALTPLGSLAAFAGAGAAMLLVNRVVGAWDARCRRP</sequence>
<keyword evidence="3" id="KW-1185">Reference proteome</keyword>
<evidence type="ECO:0000256" key="1">
    <source>
        <dbReference type="SAM" id="Phobius"/>
    </source>
</evidence>
<protein>
    <recommendedName>
        <fullName evidence="4">MFS transporter</fullName>
    </recommendedName>
</protein>
<accession>A0ABW2MY35</accession>
<feature type="transmembrane region" description="Helical" evidence="1">
    <location>
        <begin position="204"/>
        <end position="227"/>
    </location>
</feature>
<organism evidence="2 3">
    <name type="scientific">Nocardioides astragali</name>
    <dbReference type="NCBI Taxonomy" id="1776736"/>
    <lineage>
        <taxon>Bacteria</taxon>
        <taxon>Bacillati</taxon>
        <taxon>Actinomycetota</taxon>
        <taxon>Actinomycetes</taxon>
        <taxon>Propionibacteriales</taxon>
        <taxon>Nocardioidaceae</taxon>
        <taxon>Nocardioides</taxon>
    </lineage>
</organism>
<keyword evidence="1" id="KW-0812">Transmembrane</keyword>
<name>A0ABW2MY35_9ACTN</name>
<reference evidence="3" key="1">
    <citation type="journal article" date="2019" name="Int. J. Syst. Evol. Microbiol.">
        <title>The Global Catalogue of Microorganisms (GCM) 10K type strain sequencing project: providing services to taxonomists for standard genome sequencing and annotation.</title>
        <authorList>
            <consortium name="The Broad Institute Genomics Platform"/>
            <consortium name="The Broad Institute Genome Sequencing Center for Infectious Disease"/>
            <person name="Wu L."/>
            <person name="Ma J."/>
        </authorList>
    </citation>
    <scope>NUCLEOTIDE SEQUENCE [LARGE SCALE GENOMIC DNA]</scope>
    <source>
        <strain evidence="3">FCH27</strain>
    </source>
</reference>